<evidence type="ECO:0000256" key="1">
    <source>
        <dbReference type="SAM" id="MobiDB-lite"/>
    </source>
</evidence>
<dbReference type="Gene3D" id="3.40.50.10610">
    <property type="entry name" value="ABC-type transport auxiliary lipoprotein component"/>
    <property type="match status" value="1"/>
</dbReference>
<dbReference type="RefSeq" id="WP_145092479.1">
    <property type="nucleotide sequence ID" value="NZ_CP036274.1"/>
</dbReference>
<feature type="compositionally biased region" description="Low complexity" evidence="1">
    <location>
        <begin position="356"/>
        <end position="371"/>
    </location>
</feature>
<organism evidence="2 3">
    <name type="scientific">Anatilimnocola aggregata</name>
    <dbReference type="NCBI Taxonomy" id="2528021"/>
    <lineage>
        <taxon>Bacteria</taxon>
        <taxon>Pseudomonadati</taxon>
        <taxon>Planctomycetota</taxon>
        <taxon>Planctomycetia</taxon>
        <taxon>Pirellulales</taxon>
        <taxon>Pirellulaceae</taxon>
        <taxon>Anatilimnocola</taxon>
    </lineage>
</organism>
<reference evidence="2 3" key="1">
    <citation type="submission" date="2019-02" db="EMBL/GenBank/DDBJ databases">
        <title>Deep-cultivation of Planctomycetes and their phenomic and genomic characterization uncovers novel biology.</title>
        <authorList>
            <person name="Wiegand S."/>
            <person name="Jogler M."/>
            <person name="Boedeker C."/>
            <person name="Pinto D."/>
            <person name="Vollmers J."/>
            <person name="Rivas-Marin E."/>
            <person name="Kohn T."/>
            <person name="Peeters S.H."/>
            <person name="Heuer A."/>
            <person name="Rast P."/>
            <person name="Oberbeckmann S."/>
            <person name="Bunk B."/>
            <person name="Jeske O."/>
            <person name="Meyerdierks A."/>
            <person name="Storesund J.E."/>
            <person name="Kallscheuer N."/>
            <person name="Luecker S."/>
            <person name="Lage O.M."/>
            <person name="Pohl T."/>
            <person name="Merkel B.J."/>
            <person name="Hornburger P."/>
            <person name="Mueller R.-W."/>
            <person name="Bruemmer F."/>
            <person name="Labrenz M."/>
            <person name="Spormann A.M."/>
            <person name="Op den Camp H."/>
            <person name="Overmann J."/>
            <person name="Amann R."/>
            <person name="Jetten M.S.M."/>
            <person name="Mascher T."/>
            <person name="Medema M.H."/>
            <person name="Devos D.P."/>
            <person name="Kaster A.-K."/>
            <person name="Ovreas L."/>
            <person name="Rohde M."/>
            <person name="Galperin M.Y."/>
            <person name="Jogler C."/>
        </authorList>
    </citation>
    <scope>NUCLEOTIDE SEQUENCE [LARGE SCALE GENOMIC DNA]</scope>
    <source>
        <strain evidence="2 3">ETA_A8</strain>
    </source>
</reference>
<name>A0A517YFV1_9BACT</name>
<dbReference type="Pfam" id="PF19867">
    <property type="entry name" value="DUF6340"/>
    <property type="match status" value="1"/>
</dbReference>
<dbReference type="InterPro" id="IPR011990">
    <property type="entry name" value="TPR-like_helical_dom_sf"/>
</dbReference>
<keyword evidence="3" id="KW-1185">Reference proteome</keyword>
<dbReference type="Pfam" id="PF03783">
    <property type="entry name" value="CsgG"/>
    <property type="match status" value="1"/>
</dbReference>
<feature type="compositionally biased region" description="Pro residues" evidence="1">
    <location>
        <begin position="372"/>
        <end position="399"/>
    </location>
</feature>
<sequence>MTFCRCTRLPELGLLLLATLLLASGCAPKARMMVWRPAELDIAGLERLAILDFEGDQQSGKIARSALQSQLFENKYYNLIDQAELARVRPVTTPEGNPDLTAAMEAARTMGVDAILCGQVVSYNVLDDLQTDHHIELGGSTSKSSKGDTSSGVGFGLDSTQTLTREASVSVAAKLIDVRTGEIRAARQFSHTFHGKRVNGQGDLPPREAILTKLLNECSQDVVRMIAPHYLPQEVVLARQYYGKGMNELRAGNKSAMKGNWTEAEKHWQTALRENPQSHAAQFNLALAAEARLDYPAAMQHLDNAIKGYAASDYQAAKKRMTAGQQKFQLAFAQAQSRPTAQAALAARNQPPPMAPNAQFPPQQQFVQQPPQYGPPQQPAAPHNVPPQMPAYGPPPPTGPQVMPASHSQLPPQ</sequence>
<protein>
    <submittedName>
        <fullName evidence="2">Uncharacterized protein</fullName>
    </submittedName>
</protein>
<dbReference type="GO" id="GO:0030288">
    <property type="term" value="C:outer membrane-bounded periplasmic space"/>
    <property type="evidence" value="ECO:0007669"/>
    <property type="project" value="InterPro"/>
</dbReference>
<dbReference type="InterPro" id="IPR005534">
    <property type="entry name" value="Curli_assmbl/transp-comp_CsgG"/>
</dbReference>
<dbReference type="AlphaFoldDB" id="A0A517YFV1"/>
<gene>
    <name evidence="2" type="ORF">ETAA8_42320</name>
</gene>
<evidence type="ECO:0000313" key="3">
    <source>
        <dbReference type="Proteomes" id="UP000315017"/>
    </source>
</evidence>
<accession>A0A517YFV1</accession>
<dbReference type="PROSITE" id="PS51257">
    <property type="entry name" value="PROKAR_LIPOPROTEIN"/>
    <property type="match status" value="1"/>
</dbReference>
<feature type="region of interest" description="Disordered" evidence="1">
    <location>
        <begin position="341"/>
        <end position="413"/>
    </location>
</feature>
<dbReference type="OrthoDB" id="262356at2"/>
<dbReference type="Gene3D" id="1.25.40.10">
    <property type="entry name" value="Tetratricopeptide repeat domain"/>
    <property type="match status" value="1"/>
</dbReference>
<proteinExistence type="predicted"/>
<dbReference type="InterPro" id="IPR045921">
    <property type="entry name" value="DUF6340"/>
</dbReference>
<dbReference type="Proteomes" id="UP000315017">
    <property type="component" value="Chromosome"/>
</dbReference>
<dbReference type="SUPFAM" id="SSF48452">
    <property type="entry name" value="TPR-like"/>
    <property type="match status" value="1"/>
</dbReference>
<dbReference type="EMBL" id="CP036274">
    <property type="protein sequence ID" value="QDU29125.1"/>
    <property type="molecule type" value="Genomic_DNA"/>
</dbReference>
<evidence type="ECO:0000313" key="2">
    <source>
        <dbReference type="EMBL" id="QDU29125.1"/>
    </source>
</evidence>
<dbReference type="KEGG" id="aagg:ETAA8_42320"/>